<organism evidence="1 2">
    <name type="scientific">Paenibacillus mesotrionivorans</name>
    <dbReference type="NCBI Taxonomy" id="3160968"/>
    <lineage>
        <taxon>Bacteria</taxon>
        <taxon>Bacillati</taxon>
        <taxon>Bacillota</taxon>
        <taxon>Bacilli</taxon>
        <taxon>Bacillales</taxon>
        <taxon>Paenibacillaceae</taxon>
        <taxon>Paenibacillus</taxon>
    </lineage>
</organism>
<keyword evidence="1" id="KW-0067">ATP-binding</keyword>
<evidence type="ECO:0000313" key="1">
    <source>
        <dbReference type="EMBL" id="MFM9330433.1"/>
    </source>
</evidence>
<keyword evidence="2" id="KW-1185">Reference proteome</keyword>
<name>A0ACC7P079_9BACL</name>
<sequence length="399" mass="44200">MDSRLPRERVVRQAEELARNSALQGIFQLLPYLVLVLNKQRQIIYSNNGLLQVLGIVPLHERLGCRPGEMLRCIHSCKTPGGCGTTAYCTVCGANTAILEVQQTGQPVYRECLLTTSADGQHTESHELSVHAMPAGQSNPDAILFMIRDISEEKRKKVLEQLFLHDLLNSAGAARGFMELTHMTEDLPQLQELCGCAKDAVEVIIGEIENHRDLIHAEKGELDVSPEPVHLNGLIRAVADSVQNAAEHAVDIRLDCEEKLVAVSDPILLRRVVTNMVKNAAEAAGEQPIRISTCRQGNSIAIEVHNGICMPTEIQLQVFKRSFSTKGEGRGYGTYGMKLFGERYLRGEVRFISSPESGTLFTFILPADYRQSQGSESRSKTPIQHETLRTNGISYINQM</sequence>
<dbReference type="EMBL" id="JBJURJ010000013">
    <property type="protein sequence ID" value="MFM9330433.1"/>
    <property type="molecule type" value="Genomic_DNA"/>
</dbReference>
<gene>
    <name evidence="1" type="ORF">ACI1P1_19210</name>
</gene>
<evidence type="ECO:0000313" key="2">
    <source>
        <dbReference type="Proteomes" id="UP001631969"/>
    </source>
</evidence>
<comment type="caution">
    <text evidence="1">The sequence shown here is derived from an EMBL/GenBank/DDBJ whole genome shotgun (WGS) entry which is preliminary data.</text>
</comment>
<keyword evidence="1" id="KW-0547">Nucleotide-binding</keyword>
<accession>A0ACC7P079</accession>
<reference evidence="1" key="1">
    <citation type="submission" date="2024-12" db="EMBL/GenBank/DDBJ databases">
        <authorList>
            <person name="Wu N."/>
        </authorList>
    </citation>
    <scope>NUCLEOTIDE SEQUENCE</scope>
    <source>
        <strain evidence="1">P15</strain>
    </source>
</reference>
<protein>
    <submittedName>
        <fullName evidence="1">ATP-binding protein</fullName>
    </submittedName>
</protein>
<proteinExistence type="predicted"/>
<dbReference type="Proteomes" id="UP001631969">
    <property type="component" value="Unassembled WGS sequence"/>
</dbReference>